<dbReference type="EMBL" id="FNXT01001215">
    <property type="protein sequence ID" value="SZX74448.1"/>
    <property type="molecule type" value="Genomic_DNA"/>
</dbReference>
<evidence type="ECO:0000313" key="2">
    <source>
        <dbReference type="EMBL" id="SZX74448.1"/>
    </source>
</evidence>
<name>A0A383W9Z0_TETOB</name>
<dbReference type="Proteomes" id="UP000256970">
    <property type="component" value="Unassembled WGS sequence"/>
</dbReference>
<protein>
    <submittedName>
        <fullName evidence="2">Uncharacterized protein</fullName>
    </submittedName>
</protein>
<proteinExistence type="predicted"/>
<dbReference type="EMBL" id="FNXT01001165">
    <property type="protein sequence ID" value="SZX72812.1"/>
    <property type="molecule type" value="Genomic_DNA"/>
</dbReference>
<organism evidence="2 3">
    <name type="scientific">Tetradesmus obliquus</name>
    <name type="common">Green alga</name>
    <name type="synonym">Acutodesmus obliquus</name>
    <dbReference type="NCBI Taxonomy" id="3088"/>
    <lineage>
        <taxon>Eukaryota</taxon>
        <taxon>Viridiplantae</taxon>
        <taxon>Chlorophyta</taxon>
        <taxon>core chlorophytes</taxon>
        <taxon>Chlorophyceae</taxon>
        <taxon>CS clade</taxon>
        <taxon>Sphaeropleales</taxon>
        <taxon>Scenedesmaceae</taxon>
        <taxon>Tetradesmus</taxon>
    </lineage>
</organism>
<accession>A0A383W9Z0</accession>
<sequence length="151" mass="15183">MGGTCGCPDGFFSDCLQGFDSYYHYNPPKGSTSRMSSADVAACFNSVAPKLATLPSGPPATNLSPCPDGSVATASPLGVITQCTPCPAGTAPNDAKSQCVPASLTPYELAPGALSAPGVTLSTIQTFVTAAGISATAGTYRGAPMANRRWT</sequence>
<gene>
    <name evidence="1" type="ORF">BQ4739_LOCUS12957</name>
    <name evidence="2" type="ORF">BQ4739_LOCUS14717</name>
</gene>
<evidence type="ECO:0000313" key="3">
    <source>
        <dbReference type="Proteomes" id="UP000256970"/>
    </source>
</evidence>
<reference evidence="2 3" key="1">
    <citation type="submission" date="2016-10" db="EMBL/GenBank/DDBJ databases">
        <authorList>
            <person name="Cai Z."/>
        </authorList>
    </citation>
    <scope>NUCLEOTIDE SEQUENCE [LARGE SCALE GENOMIC DNA]</scope>
</reference>
<evidence type="ECO:0000313" key="1">
    <source>
        <dbReference type="EMBL" id="SZX72812.1"/>
    </source>
</evidence>
<keyword evidence="3" id="KW-1185">Reference proteome</keyword>
<dbReference type="AlphaFoldDB" id="A0A383W9Z0"/>